<comment type="caution">
    <text evidence="1">The sequence shown here is derived from an EMBL/GenBank/DDBJ whole genome shotgun (WGS) entry which is preliminary data.</text>
</comment>
<sequence>MDALTDDEFRVIILLPGAEDEPLRCELLTRSLADHPPYEALSIKPAHLELDGQRVAITEGLEDILFRLRYATAPRTL</sequence>
<keyword evidence="2" id="KW-1185">Reference proteome</keyword>
<protein>
    <submittedName>
        <fullName evidence="1">Heterokaryon incompatibility protein-domain-containing protein</fullName>
    </submittedName>
</protein>
<dbReference type="EMBL" id="JAQQWN010000007">
    <property type="protein sequence ID" value="KAK8075686.1"/>
    <property type="molecule type" value="Genomic_DNA"/>
</dbReference>
<gene>
    <name evidence="1" type="ORF">PG997_010349</name>
</gene>
<name>A0ABR1VWQ6_9PEZI</name>
<organism evidence="1 2">
    <name type="scientific">Apiospora hydei</name>
    <dbReference type="NCBI Taxonomy" id="1337664"/>
    <lineage>
        <taxon>Eukaryota</taxon>
        <taxon>Fungi</taxon>
        <taxon>Dikarya</taxon>
        <taxon>Ascomycota</taxon>
        <taxon>Pezizomycotina</taxon>
        <taxon>Sordariomycetes</taxon>
        <taxon>Xylariomycetidae</taxon>
        <taxon>Amphisphaeriales</taxon>
        <taxon>Apiosporaceae</taxon>
        <taxon>Apiospora</taxon>
    </lineage>
</organism>
<dbReference type="RefSeq" id="XP_066666626.1">
    <property type="nucleotide sequence ID" value="XM_066814664.1"/>
</dbReference>
<dbReference type="Proteomes" id="UP001433268">
    <property type="component" value="Unassembled WGS sequence"/>
</dbReference>
<evidence type="ECO:0000313" key="1">
    <source>
        <dbReference type="EMBL" id="KAK8075686.1"/>
    </source>
</evidence>
<evidence type="ECO:0000313" key="2">
    <source>
        <dbReference type="Proteomes" id="UP001433268"/>
    </source>
</evidence>
<accession>A0ABR1VWQ6</accession>
<reference evidence="1 2" key="1">
    <citation type="submission" date="2023-01" db="EMBL/GenBank/DDBJ databases">
        <title>Analysis of 21 Apiospora genomes using comparative genomics revels a genus with tremendous synthesis potential of carbohydrate active enzymes and secondary metabolites.</title>
        <authorList>
            <person name="Sorensen T."/>
        </authorList>
    </citation>
    <scope>NUCLEOTIDE SEQUENCE [LARGE SCALE GENOMIC DNA]</scope>
    <source>
        <strain evidence="1 2">CBS 114990</strain>
    </source>
</reference>
<proteinExistence type="predicted"/>
<dbReference type="GeneID" id="92047724"/>